<dbReference type="RefSeq" id="WP_007275614.1">
    <property type="nucleotide sequence ID" value="NZ_CABLRR010000001.1"/>
</dbReference>
<gene>
    <name evidence="3" type="ORF">BN996_00011</name>
</gene>
<dbReference type="OrthoDB" id="239417at2157"/>
<dbReference type="EMBL" id="CSTE01000001">
    <property type="protein sequence ID" value="CQR48565.1"/>
    <property type="molecule type" value="Genomic_DNA"/>
</dbReference>
<feature type="transmembrane region" description="Helical" evidence="1">
    <location>
        <begin position="6"/>
        <end position="28"/>
    </location>
</feature>
<dbReference type="AlphaFoldDB" id="A0A0D6JLR2"/>
<reference evidence="4" key="1">
    <citation type="submission" date="2015-03" db="EMBL/GenBank/DDBJ databases">
        <authorList>
            <person name="Urmite Genomes"/>
        </authorList>
    </citation>
    <scope>NUCLEOTIDE SEQUENCE [LARGE SCALE GENOMIC DNA]</scope>
    <source>
        <strain evidence="4">Arc-Hr</strain>
    </source>
</reference>
<keyword evidence="1" id="KW-0472">Membrane</keyword>
<accession>A0A0D6JLR2</accession>
<evidence type="ECO:0000259" key="2">
    <source>
        <dbReference type="Pfam" id="PF25953"/>
    </source>
</evidence>
<proteinExistence type="predicted"/>
<evidence type="ECO:0000313" key="4">
    <source>
        <dbReference type="Proteomes" id="UP000198902"/>
    </source>
</evidence>
<evidence type="ECO:0000313" key="3">
    <source>
        <dbReference type="EMBL" id="CQR48565.1"/>
    </source>
</evidence>
<feature type="domain" description="DUF7991" evidence="2">
    <location>
        <begin position="1"/>
        <end position="105"/>
    </location>
</feature>
<dbReference type="Pfam" id="PF25953">
    <property type="entry name" value="DUF7991"/>
    <property type="match status" value="1"/>
</dbReference>
<feature type="transmembrane region" description="Helical" evidence="1">
    <location>
        <begin position="40"/>
        <end position="65"/>
    </location>
</feature>
<sequence length="106" mass="11510">MVSVVNLVLMGALIVLHTLIAAVMTRFFRLRLNTRWGSVLYALFLIPLVLFVSTLVFSGVFGIGVDLGSPTAALGVMIGMPLALGFTIDTLYVPPPEEYENLPNSR</sequence>
<keyword evidence="4" id="KW-1185">Reference proteome</keyword>
<name>A0A0D6JLR2_9EURY</name>
<keyword evidence="1" id="KW-0812">Transmembrane</keyword>
<keyword evidence="1" id="KW-1133">Transmembrane helix</keyword>
<organism evidence="3 4">
    <name type="scientific">Haloferax massiliensis</name>
    <dbReference type="NCBI Taxonomy" id="1476858"/>
    <lineage>
        <taxon>Archaea</taxon>
        <taxon>Methanobacteriati</taxon>
        <taxon>Methanobacteriota</taxon>
        <taxon>Stenosarchaea group</taxon>
        <taxon>Halobacteria</taxon>
        <taxon>Halobacteriales</taxon>
        <taxon>Haloferacaceae</taxon>
        <taxon>Haloferax</taxon>
    </lineage>
</organism>
<dbReference type="Proteomes" id="UP000198902">
    <property type="component" value="Unassembled WGS sequence"/>
</dbReference>
<protein>
    <recommendedName>
        <fullName evidence="2">DUF7991 domain-containing protein</fullName>
    </recommendedName>
</protein>
<dbReference type="InterPro" id="IPR058304">
    <property type="entry name" value="DUF7991"/>
</dbReference>
<evidence type="ECO:0000256" key="1">
    <source>
        <dbReference type="SAM" id="Phobius"/>
    </source>
</evidence>
<feature type="transmembrane region" description="Helical" evidence="1">
    <location>
        <begin position="71"/>
        <end position="93"/>
    </location>
</feature>